<gene>
    <name evidence="5" type="primary">STXBP2</name>
    <name evidence="5" type="ORF">N1851_035239</name>
</gene>
<feature type="compositionally biased region" description="Basic and acidic residues" evidence="4">
    <location>
        <begin position="702"/>
        <end position="711"/>
    </location>
</feature>
<dbReference type="Gene3D" id="1.25.40.10">
    <property type="entry name" value="Tetratricopeptide repeat domain"/>
    <property type="match status" value="3"/>
</dbReference>
<evidence type="ECO:0000256" key="4">
    <source>
        <dbReference type="SAM" id="MobiDB-lite"/>
    </source>
</evidence>
<name>A0AA47NL23_MERPO</name>
<dbReference type="Gene3D" id="3.40.50.2060">
    <property type="match status" value="1"/>
</dbReference>
<accession>A0AA47NL23</accession>
<dbReference type="GO" id="GO:0019905">
    <property type="term" value="F:syntaxin binding"/>
    <property type="evidence" value="ECO:0007669"/>
    <property type="project" value="UniProtKB-ARBA"/>
</dbReference>
<keyword evidence="2" id="KW-0813">Transport</keyword>
<feature type="region of interest" description="Disordered" evidence="4">
    <location>
        <begin position="854"/>
        <end position="891"/>
    </location>
</feature>
<feature type="compositionally biased region" description="Polar residues" evidence="4">
    <location>
        <begin position="985"/>
        <end position="996"/>
    </location>
</feature>
<dbReference type="Gene3D" id="3.90.830.10">
    <property type="entry name" value="Syntaxin Binding Protein 1, Chain A, domain 2"/>
    <property type="match status" value="1"/>
</dbReference>
<dbReference type="FunFam" id="3.40.50.2060:FF:000001">
    <property type="entry name" value="syntaxin-binding protein 1 isoform X2"/>
    <property type="match status" value="1"/>
</dbReference>
<dbReference type="GO" id="GO:0016192">
    <property type="term" value="P:vesicle-mediated transport"/>
    <property type="evidence" value="ECO:0007669"/>
    <property type="project" value="InterPro"/>
</dbReference>
<feature type="region of interest" description="Disordered" evidence="4">
    <location>
        <begin position="628"/>
        <end position="740"/>
    </location>
</feature>
<feature type="compositionally biased region" description="Polar residues" evidence="4">
    <location>
        <begin position="628"/>
        <end position="652"/>
    </location>
</feature>
<feature type="compositionally biased region" description="Basic and acidic residues" evidence="4">
    <location>
        <begin position="1297"/>
        <end position="1321"/>
    </location>
</feature>
<keyword evidence="3" id="KW-0653">Protein transport</keyword>
<dbReference type="Gene3D" id="1.25.40.60">
    <property type="match status" value="1"/>
</dbReference>
<evidence type="ECO:0000313" key="6">
    <source>
        <dbReference type="Proteomes" id="UP001174136"/>
    </source>
</evidence>
<dbReference type="PANTHER" id="PTHR11679">
    <property type="entry name" value="VESICLE PROTEIN SORTING-ASSOCIATED"/>
    <property type="match status" value="1"/>
</dbReference>
<comment type="caution">
    <text evidence="5">The sequence shown here is derived from an EMBL/GenBank/DDBJ whole genome shotgun (WGS) entry which is preliminary data.</text>
</comment>
<organism evidence="5 6">
    <name type="scientific">Merluccius polli</name>
    <name type="common">Benguela hake</name>
    <name type="synonym">Merluccius cadenati</name>
    <dbReference type="NCBI Taxonomy" id="89951"/>
    <lineage>
        <taxon>Eukaryota</taxon>
        <taxon>Metazoa</taxon>
        <taxon>Chordata</taxon>
        <taxon>Craniata</taxon>
        <taxon>Vertebrata</taxon>
        <taxon>Euteleostomi</taxon>
        <taxon>Actinopterygii</taxon>
        <taxon>Neopterygii</taxon>
        <taxon>Teleostei</taxon>
        <taxon>Neoteleostei</taxon>
        <taxon>Acanthomorphata</taxon>
        <taxon>Zeiogadaria</taxon>
        <taxon>Gadariae</taxon>
        <taxon>Gadiformes</taxon>
        <taxon>Gadoidei</taxon>
        <taxon>Merlucciidae</taxon>
        <taxon>Merluccius</taxon>
    </lineage>
</organism>
<reference evidence="5" key="1">
    <citation type="journal article" date="2023" name="Front. Mar. Sci.">
        <title>A new Merluccius polli reference genome to investigate the effects of global change in West African waters.</title>
        <authorList>
            <person name="Mateo J.L."/>
            <person name="Blanco-Fernandez C."/>
            <person name="Garcia-Vazquez E."/>
            <person name="Machado-Schiaffino G."/>
        </authorList>
    </citation>
    <scope>NUCLEOTIDE SEQUENCE</scope>
    <source>
        <strain evidence="5">C29</strain>
        <tissue evidence="5">Fin</tissue>
    </source>
</reference>
<dbReference type="InterPro" id="IPR001619">
    <property type="entry name" value="Sec1-like"/>
</dbReference>
<feature type="region of interest" description="Disordered" evidence="4">
    <location>
        <begin position="1189"/>
        <end position="1321"/>
    </location>
</feature>
<dbReference type="InterPro" id="IPR036045">
    <property type="entry name" value="Sec1-like_sf"/>
</dbReference>
<feature type="region of interest" description="Disordered" evidence="4">
    <location>
        <begin position="1068"/>
        <end position="1142"/>
    </location>
</feature>
<feature type="region of interest" description="Disordered" evidence="4">
    <location>
        <begin position="573"/>
        <end position="596"/>
    </location>
</feature>
<feature type="region of interest" description="Disordered" evidence="4">
    <location>
        <begin position="804"/>
        <end position="835"/>
    </location>
</feature>
<dbReference type="SUPFAM" id="SSF56815">
    <property type="entry name" value="Sec1/munc18-like (SM) proteins"/>
    <property type="match status" value="1"/>
</dbReference>
<evidence type="ECO:0000256" key="1">
    <source>
        <dbReference type="ARBA" id="ARBA00009884"/>
    </source>
</evidence>
<comment type="similarity">
    <text evidence="1">Belongs to the STXBP/unc-18/SEC1 family.</text>
</comment>
<feature type="region of interest" description="Disordered" evidence="4">
    <location>
        <begin position="1015"/>
        <end position="1045"/>
    </location>
</feature>
<dbReference type="SMART" id="SM00390">
    <property type="entry name" value="GoLoco"/>
    <property type="match status" value="8"/>
</dbReference>
<evidence type="ECO:0000256" key="3">
    <source>
        <dbReference type="ARBA" id="ARBA00022927"/>
    </source>
</evidence>
<dbReference type="Proteomes" id="UP001174136">
    <property type="component" value="Unassembled WGS sequence"/>
</dbReference>
<feature type="compositionally biased region" description="Polar residues" evidence="4">
    <location>
        <begin position="659"/>
        <end position="678"/>
    </location>
</feature>
<sequence>MAPSGLKAIVGEKILNGVIKSVKKEGEWKVLIVDHISMRILSSCCKMSDILAEGVTIVEDINKRREPISSLEAIYLISPVEKSVQSLINDFKDAAFTYKAAHIFFTDNCPDSLFAQIGRSRVAKVVKTLKEINVAFLPYESQIFSLDDPTSMHCFYSPASSGSREKMLENLAEQIATLCDTLKEYPAVRYRRGPEDNAKLAEEVYQHLNAHKADNPSMGEGADKARSQLLIVDRGYDPISPILHELTFQAMVYDLLDIKQDIYRYQTTGIGESKEREVLLDEDDELWVQLRHMHIADVTKKVTELLRNFCESKRMSTDNANIKDLSQMLKKMPQYQKELSLYSTHLHLADACMKKFKMSLESLCEVEQDLAMGSDAEGQPLRDAMKSIVPVLLNNDIEAYDKIRIILLYIFHKKKGIGEENLNKLIQHANIQADSNIITNLQHLGCNIISAGTQTGQAPPEKKERTEPTYQLSRWTPVLKDVMEYAIEDKLDRKEWPFVSDPAPINTTQTAVSSARFGHWHKNKAPTEYRSGPRLIVFVIGGVTHSEMRSAYEITRATDGKWEVLIGSSHILTPDQLPERREGEPPDSSRFSPRIRPRAELQLQVLSNAQGQRLDDQRLSLASLPGFNHQTPATSNQRCPTPHITLTESTPDSTRRLLSASSNPVQSNTAQRTPTKVSLSLVGPGADQHTVGTVVGHGQRGGVEDQRHTADPSKSPSLGAKQAEKRPGTTIPPTGPDSDKFFSFLADTQGRRLDDQRATLPSLPGVQNEKPTASAGGDSGYLCYMVSKVQGSRMEEQRCSLPQILSPETGSGPPRSASFSPGSDIERPKIQDTPMGQMDQDRFLRMMNHAQHGRMDEQRCVLNPNKSTNSTPKHNGHKSPQSTVPTGPDSERFFSLLANTQGRRLDDQRVSLSSLPGIRNGGTTSTAEANGSSHMFYMVSKVQGSRMDEQRCSAPNIFLNTGSRSDQHSSAGSNQTVCKDRPPQRSASFSPADDQQATAEQDNFFAMMNHVQRERMDDQRCSLTPSGSTQDVTRDRPGSQAFTGPEADVFFKSLARSQCRRLDDQRMALPSLPGIGGTLERKPTGSGTARADGQGPTPHILMSKGTPVILRKTFSRPPSPSKPTGSSYVLPKSASFSPGSECQKMLNPAQVTVRVSMSFTPQPGRKNSDKPCEFPEVFLTLGPPGEKIIVPLSPSPGRPLSLSLIPKETGDPRLASPNHASPRRAHSRPSSPNLGACHKHKPQAKGSHQNEQRKPVNTISPDEDYFSLIERVHSAHLEMGPGQRGDKGRGGAAQGKRKADQGKVGDKGNGRKDKKDCGKKR</sequence>
<feature type="compositionally biased region" description="Polar residues" evidence="4">
    <location>
        <begin position="958"/>
        <end position="977"/>
    </location>
</feature>
<dbReference type="Pfam" id="PF00995">
    <property type="entry name" value="Sec1"/>
    <property type="match status" value="1"/>
</dbReference>
<evidence type="ECO:0000313" key="5">
    <source>
        <dbReference type="EMBL" id="KAK0130531.1"/>
    </source>
</evidence>
<keyword evidence="6" id="KW-1185">Reference proteome</keyword>
<feature type="compositionally biased region" description="Polar residues" evidence="4">
    <location>
        <begin position="864"/>
        <end position="885"/>
    </location>
</feature>
<dbReference type="PROSITE" id="PS50877">
    <property type="entry name" value="GOLOCO"/>
    <property type="match status" value="4"/>
</dbReference>
<dbReference type="InterPro" id="IPR011990">
    <property type="entry name" value="TPR-like_helical_dom_sf"/>
</dbReference>
<dbReference type="EMBL" id="JAOPHQ010006763">
    <property type="protein sequence ID" value="KAK0130531.1"/>
    <property type="molecule type" value="Genomic_DNA"/>
</dbReference>
<dbReference type="InterPro" id="IPR043127">
    <property type="entry name" value="Sec-1-like_dom3a"/>
</dbReference>
<dbReference type="InterPro" id="IPR043154">
    <property type="entry name" value="Sec-1-like_dom1"/>
</dbReference>
<dbReference type="GO" id="GO:0030695">
    <property type="term" value="F:GTPase regulator activity"/>
    <property type="evidence" value="ECO:0007669"/>
    <property type="project" value="InterPro"/>
</dbReference>
<proteinExistence type="inferred from homology"/>
<feature type="region of interest" description="Disordered" evidence="4">
    <location>
        <begin position="758"/>
        <end position="780"/>
    </location>
</feature>
<dbReference type="Gene3D" id="3.40.50.1910">
    <property type="match status" value="1"/>
</dbReference>
<dbReference type="InterPro" id="IPR003109">
    <property type="entry name" value="GoLoco_motif"/>
</dbReference>
<protein>
    <submittedName>
        <fullName evidence="5">Syntaxin-binding protein 2</fullName>
    </submittedName>
</protein>
<dbReference type="InterPro" id="IPR027482">
    <property type="entry name" value="Sec1-like_dom2"/>
</dbReference>
<dbReference type="FunFam" id="3.90.830.10:FF:000001">
    <property type="entry name" value="syntaxin-binding protein 1 isoform X2"/>
    <property type="match status" value="1"/>
</dbReference>
<evidence type="ECO:0000256" key="2">
    <source>
        <dbReference type="ARBA" id="ARBA00022448"/>
    </source>
</evidence>
<dbReference type="GO" id="GO:0015031">
    <property type="term" value="P:protein transport"/>
    <property type="evidence" value="ECO:0007669"/>
    <property type="project" value="UniProtKB-KW"/>
</dbReference>
<dbReference type="Pfam" id="PF02188">
    <property type="entry name" value="GoLoco"/>
    <property type="match status" value="3"/>
</dbReference>
<feature type="region of interest" description="Disordered" evidence="4">
    <location>
        <begin position="957"/>
        <end position="996"/>
    </location>
</feature>
<feature type="compositionally biased region" description="Polar residues" evidence="4">
    <location>
        <begin position="1021"/>
        <end position="1031"/>
    </location>
</feature>